<feature type="transmembrane region" description="Helical" evidence="6">
    <location>
        <begin position="199"/>
        <end position="218"/>
    </location>
</feature>
<evidence type="ECO:0000256" key="6">
    <source>
        <dbReference type="SAM" id="Phobius"/>
    </source>
</evidence>
<feature type="transmembrane region" description="Helical" evidence="6">
    <location>
        <begin position="307"/>
        <end position="327"/>
    </location>
</feature>
<keyword evidence="9" id="KW-1185">Reference proteome</keyword>
<feature type="transmembrane region" description="Helical" evidence="6">
    <location>
        <begin position="230"/>
        <end position="248"/>
    </location>
</feature>
<feature type="transmembrane region" description="Helical" evidence="6">
    <location>
        <begin position="362"/>
        <end position="382"/>
    </location>
</feature>
<feature type="region of interest" description="Disordered" evidence="5">
    <location>
        <begin position="465"/>
        <end position="485"/>
    </location>
</feature>
<dbReference type="SUPFAM" id="SSF103473">
    <property type="entry name" value="MFS general substrate transporter"/>
    <property type="match status" value="1"/>
</dbReference>
<evidence type="ECO:0000256" key="2">
    <source>
        <dbReference type="ARBA" id="ARBA00022692"/>
    </source>
</evidence>
<reference evidence="8 9" key="1">
    <citation type="journal article" date="2013" name="Genome Announc.">
        <title>Draft Genome Sequence of the Lignocellulose Decomposer Thermobifida fusca Strain TM51.</title>
        <authorList>
            <person name="Toth A."/>
            <person name="Barna T."/>
            <person name="Nagy I."/>
            <person name="Horvath B."/>
            <person name="Nagy I."/>
            <person name="Tancsics A."/>
            <person name="Kriszt B."/>
            <person name="Baka E."/>
            <person name="Fekete C."/>
            <person name="Kukolya J."/>
        </authorList>
    </citation>
    <scope>NUCLEOTIDE SEQUENCE [LARGE SCALE GENOMIC DNA]</scope>
    <source>
        <strain evidence="8 9">TM51</strain>
    </source>
</reference>
<feature type="transmembrane region" description="Helical" evidence="6">
    <location>
        <begin position="81"/>
        <end position="104"/>
    </location>
</feature>
<name>A0A9P2WNP7_THEFU</name>
<dbReference type="AlphaFoldDB" id="A0A9P2WNP7"/>
<dbReference type="Gene3D" id="1.20.1720.10">
    <property type="entry name" value="Multidrug resistance protein D"/>
    <property type="match status" value="1"/>
</dbReference>
<sequence length="485" mass="50521">MTDASANPPRHPRLLLVAMAFAGVVTAVMQTLAVPLLPTLITAFNTTHEAVSWVVTASLIAGAVSTPVLGRLGDMYGRREVMLGALLSLVAGSLLAALSTHIPLLIVGRTLQGIALAVVPLGIGILRDVLPPERVASSSGLMSTTMGVGAAVGVPLTSLIARYADWHAVFWMSGGFGLVALLLVLAFVPRTRTRLGGRFDAVGTLGLTVVLVCFLVAVSRGSEWGWTSPLVLGLFAAALLVGVGWAYYETRIPSPVVELRSMANRGVLLSNLATLLVGFSFFVNSLVTSQLVQEPPETGYGLGYSVIVGGLCMLPASLTMLLFAPIAARIAAVRGPKTTVMFGLVLMAVGYLLRLFTSEHLVTIIVGATIVGIGTAFPYSTLPALLMQHVPREQTGAANGVNVLMRAVGQAVCSAVVAAVFGSMTMETTGGTAPTFEAYLTTFFLAACFAVAALVVTLPVRERRSGIQKNPQPSAPGATGEPQSR</sequence>
<organism evidence="8 9">
    <name type="scientific">Thermobifida fusca TM51</name>
    <dbReference type="NCBI Taxonomy" id="1169414"/>
    <lineage>
        <taxon>Bacteria</taxon>
        <taxon>Bacillati</taxon>
        <taxon>Actinomycetota</taxon>
        <taxon>Actinomycetes</taxon>
        <taxon>Streptosporangiales</taxon>
        <taxon>Nocardiopsidaceae</taxon>
        <taxon>Thermobifida</taxon>
    </lineage>
</organism>
<feature type="transmembrane region" description="Helical" evidence="6">
    <location>
        <begin position="14"/>
        <end position="38"/>
    </location>
</feature>
<dbReference type="InterPro" id="IPR011701">
    <property type="entry name" value="MFS"/>
</dbReference>
<feature type="transmembrane region" description="Helical" evidence="6">
    <location>
        <begin position="50"/>
        <end position="69"/>
    </location>
</feature>
<evidence type="ECO:0000256" key="1">
    <source>
        <dbReference type="ARBA" id="ARBA00004651"/>
    </source>
</evidence>
<comment type="caution">
    <text evidence="8">The sequence shown here is derived from an EMBL/GenBank/DDBJ whole genome shotgun (WGS) entry which is preliminary data.</text>
</comment>
<evidence type="ECO:0000256" key="4">
    <source>
        <dbReference type="ARBA" id="ARBA00023136"/>
    </source>
</evidence>
<feature type="transmembrane region" description="Helical" evidence="6">
    <location>
        <begin position="141"/>
        <end position="163"/>
    </location>
</feature>
<protein>
    <submittedName>
        <fullName evidence="8">Membrane transport protein</fullName>
    </submittedName>
</protein>
<feature type="transmembrane region" description="Helical" evidence="6">
    <location>
        <begin position="403"/>
        <end position="426"/>
    </location>
</feature>
<accession>A0A9P2WNP7</accession>
<feature type="transmembrane region" description="Helical" evidence="6">
    <location>
        <begin position="169"/>
        <end position="187"/>
    </location>
</feature>
<gene>
    <name evidence="8" type="ORF">TM51_14546</name>
</gene>
<dbReference type="PROSITE" id="PS50850">
    <property type="entry name" value="MFS"/>
    <property type="match status" value="1"/>
</dbReference>
<comment type="subcellular location">
    <subcellularLocation>
        <location evidence="1">Cell membrane</location>
        <topology evidence="1">Multi-pass membrane protein</topology>
    </subcellularLocation>
</comment>
<feature type="transmembrane region" description="Helical" evidence="6">
    <location>
        <begin position="339"/>
        <end position="356"/>
    </location>
</feature>
<keyword evidence="3 6" id="KW-1133">Transmembrane helix</keyword>
<dbReference type="CDD" id="cd17504">
    <property type="entry name" value="MFS_MMR_MDR_like"/>
    <property type="match status" value="1"/>
</dbReference>
<dbReference type="PANTHER" id="PTHR42718">
    <property type="entry name" value="MAJOR FACILITATOR SUPERFAMILY MULTIDRUG TRANSPORTER MFSC"/>
    <property type="match status" value="1"/>
</dbReference>
<feature type="transmembrane region" description="Helical" evidence="6">
    <location>
        <begin position="268"/>
        <end position="287"/>
    </location>
</feature>
<dbReference type="PANTHER" id="PTHR42718:SF35">
    <property type="entry name" value="BLL0718 PROTEIN"/>
    <property type="match status" value="1"/>
</dbReference>
<proteinExistence type="predicted"/>
<feature type="transmembrane region" description="Helical" evidence="6">
    <location>
        <begin position="438"/>
        <end position="460"/>
    </location>
</feature>
<dbReference type="Pfam" id="PF07690">
    <property type="entry name" value="MFS_1"/>
    <property type="match status" value="1"/>
</dbReference>
<dbReference type="Gene3D" id="1.20.1250.20">
    <property type="entry name" value="MFS general substrate transporter like domains"/>
    <property type="match status" value="1"/>
</dbReference>
<evidence type="ECO:0000313" key="8">
    <source>
        <dbReference type="EMBL" id="EOR70112.1"/>
    </source>
</evidence>
<dbReference type="Proteomes" id="UP000014184">
    <property type="component" value="Unassembled WGS sequence"/>
</dbReference>
<dbReference type="GO" id="GO:0022857">
    <property type="term" value="F:transmembrane transporter activity"/>
    <property type="evidence" value="ECO:0007669"/>
    <property type="project" value="InterPro"/>
</dbReference>
<keyword evidence="2 6" id="KW-0812">Transmembrane</keyword>
<feature type="transmembrane region" description="Helical" evidence="6">
    <location>
        <begin position="110"/>
        <end position="129"/>
    </location>
</feature>
<dbReference type="RefSeq" id="WP_016189328.1">
    <property type="nucleotide sequence ID" value="NZ_AOSG01000085.1"/>
</dbReference>
<dbReference type="EMBL" id="AOSG01000085">
    <property type="protein sequence ID" value="EOR70112.1"/>
    <property type="molecule type" value="Genomic_DNA"/>
</dbReference>
<evidence type="ECO:0000313" key="9">
    <source>
        <dbReference type="Proteomes" id="UP000014184"/>
    </source>
</evidence>
<keyword evidence="4 6" id="KW-0472">Membrane</keyword>
<dbReference type="InterPro" id="IPR036259">
    <property type="entry name" value="MFS_trans_sf"/>
</dbReference>
<evidence type="ECO:0000259" key="7">
    <source>
        <dbReference type="PROSITE" id="PS50850"/>
    </source>
</evidence>
<dbReference type="GO" id="GO:0005886">
    <property type="term" value="C:plasma membrane"/>
    <property type="evidence" value="ECO:0007669"/>
    <property type="project" value="UniProtKB-SubCell"/>
</dbReference>
<evidence type="ECO:0000256" key="5">
    <source>
        <dbReference type="SAM" id="MobiDB-lite"/>
    </source>
</evidence>
<evidence type="ECO:0000256" key="3">
    <source>
        <dbReference type="ARBA" id="ARBA00022989"/>
    </source>
</evidence>
<dbReference type="InterPro" id="IPR020846">
    <property type="entry name" value="MFS_dom"/>
</dbReference>
<feature type="domain" description="Major facilitator superfamily (MFS) profile" evidence="7">
    <location>
        <begin position="15"/>
        <end position="465"/>
    </location>
</feature>